<feature type="compositionally biased region" description="Basic and acidic residues" evidence="6">
    <location>
        <begin position="1098"/>
        <end position="1113"/>
    </location>
</feature>
<evidence type="ECO:0000256" key="5">
    <source>
        <dbReference type="SAM" id="Coils"/>
    </source>
</evidence>
<feature type="compositionally biased region" description="Basic and acidic residues" evidence="6">
    <location>
        <begin position="1006"/>
        <end position="1017"/>
    </location>
</feature>
<keyword evidence="2" id="KW-0539">Nucleus</keyword>
<evidence type="ECO:0008006" key="9">
    <source>
        <dbReference type="Google" id="ProtNLM"/>
    </source>
</evidence>
<evidence type="ECO:0000313" key="7">
    <source>
        <dbReference type="EMBL" id="GAU29170.1"/>
    </source>
</evidence>
<evidence type="ECO:0000256" key="2">
    <source>
        <dbReference type="ARBA" id="ARBA00023242"/>
    </source>
</evidence>
<protein>
    <recommendedName>
        <fullName evidence="9">Nuclear matrix constituent protein 1-like protein</fullName>
    </recommendedName>
</protein>
<evidence type="ECO:0000313" key="8">
    <source>
        <dbReference type="Proteomes" id="UP000242715"/>
    </source>
</evidence>
<feature type="region of interest" description="Disordered" evidence="6">
    <location>
        <begin position="1001"/>
        <end position="1122"/>
    </location>
</feature>
<dbReference type="InterPro" id="IPR040418">
    <property type="entry name" value="CRWN"/>
</dbReference>
<dbReference type="PANTHER" id="PTHR31908:SF9">
    <property type="entry name" value="PROTEIN CROWDED NUCLEI 3"/>
    <property type="match status" value="1"/>
</dbReference>
<evidence type="ECO:0000256" key="3">
    <source>
        <dbReference type="ARBA" id="ARBA00024186"/>
    </source>
</evidence>
<accession>A0A2Z6MZJ8</accession>
<dbReference type="EMBL" id="DF973389">
    <property type="protein sequence ID" value="GAU29170.1"/>
    <property type="molecule type" value="Genomic_DNA"/>
</dbReference>
<name>A0A2Z6MZJ8_TRISU</name>
<evidence type="ECO:0000256" key="6">
    <source>
        <dbReference type="SAM" id="MobiDB-lite"/>
    </source>
</evidence>
<dbReference type="PANTHER" id="PTHR31908">
    <property type="entry name" value="PROTEIN CROWDED NUCLEI 4"/>
    <property type="match status" value="1"/>
</dbReference>
<feature type="coiled-coil region" evidence="5">
    <location>
        <begin position="121"/>
        <end position="148"/>
    </location>
</feature>
<evidence type="ECO:0000256" key="4">
    <source>
        <dbReference type="ARBA" id="ARBA00024208"/>
    </source>
</evidence>
<keyword evidence="8" id="KW-1185">Reference proteome</keyword>
<feature type="compositionally biased region" description="Acidic residues" evidence="6">
    <location>
        <begin position="1188"/>
        <end position="1206"/>
    </location>
</feature>
<dbReference type="GO" id="GO:0005652">
    <property type="term" value="C:nuclear lamina"/>
    <property type="evidence" value="ECO:0007669"/>
    <property type="project" value="UniProtKB-SubCell"/>
</dbReference>
<comment type="similarity">
    <text evidence="4">Belongs to the CRWN family.</text>
</comment>
<feature type="compositionally biased region" description="Basic residues" evidence="6">
    <location>
        <begin position="959"/>
        <end position="968"/>
    </location>
</feature>
<evidence type="ECO:0000256" key="1">
    <source>
        <dbReference type="ARBA" id="ARBA00023054"/>
    </source>
</evidence>
<sequence>MFTPQRKPWPTGKTATFTPHRVGATPNSGFTPSAKGKAVLIADEPPPPPFCSLSETRKEAVVGSGLDSGYVDDWKKFREVGLLDEAVMQRKDHEALLEKSSRLERELFDYQYNMGLLLMEKQEWSSKFDRLRQELAETEEVLKREQSSHLIALSEVEKREDNLRKALSTEKQCGADLERALRAMQEELAEVQSSSHTKLDKANALVDGIEEKSSTVNKKLHDAEARLAEVNRKNAELDMKLRELEVRESLLQKERLSVATDRESFEAVFYKQREDLKEWERKLRQREDMLSDGRQNVGDREKNVSEAEKNLKQKERDLEVLEKNIDSANSLLKEKESEISRRVAEVDVEEKKVDSVKRMLEMKEKELHAQELKLSVREKEGIQQLLDEQKNTLDLKLQEFELEMEQKRKSLAEEFSSKEEALEHREIEVNHRETKVEKEELALSKKSERIKEQNKELETKLNSLKEKEKTMKIKEKELEEEKEKLLADRENLENLNVELGKMKAEISQQELQICQESENLKLTQDERAEHSRLQLELKQEIEHTRMQKESIMKEAENLREERLRFEKEWEELDKKRTEISGEQQEIDKEKERLKKLKNSEEERLKREKQDMQDHLKKELEKLELDKESFNDSIKQEEFLLSEKVKNEKAQMLQDFEWKSRNLENEIQKRKEEMEKDLQERERKFQEEMEREFNNINILKDATEKEWEEVKSEGTRLENERNELETNKQQLKSDQREMYEDSEMLMNLSQKVKKERECLVAERNHFLALVEKLRNCKDCGEVVRDIVVSDLQLPDSKERGVLPLPTSPVLNGTPFKNTEDNVITSGSNYSGSTRPAGSTRGVLPLLRKCTSIFSLSPSTKTNSVGTSNMAGTSPEADVNIEKVEEPVSSPNIEAPIITLPERQIASGVALHSSNTSHLQSDNIVRDVNNEYSLSVDDHSYMESLVGGDLDDSQQSVPKVGQRKPGRKSKSGISRTRSVKAVVEEAKEFLGKNSKEIGNASLQSHTIENSREESSHTEKAIGNNTRKRQRAQTSKITESEQDAADSEGHADSITTGGRKKKRQTVVPPTQVTGEKRYNLRRHKNAGTVSSAQDLSNGTETVEKEASGDKQEEGNKNPEATVADDSIQTTALVQVSTVSVELKDDRVVRFEIPRDNIDNNGATTNPVDRVEESGTLEYGGEDGSIVHNDVENEETEEEEDEEEEEDPGE</sequence>
<feature type="region of interest" description="Disordered" evidence="6">
    <location>
        <begin position="290"/>
        <end position="311"/>
    </location>
</feature>
<dbReference type="AlphaFoldDB" id="A0A2Z6MZJ8"/>
<dbReference type="GO" id="GO:0006997">
    <property type="term" value="P:nucleus organization"/>
    <property type="evidence" value="ECO:0007669"/>
    <property type="project" value="InterPro"/>
</dbReference>
<dbReference type="Proteomes" id="UP000242715">
    <property type="component" value="Unassembled WGS sequence"/>
</dbReference>
<reference evidence="8" key="1">
    <citation type="journal article" date="2017" name="Front. Plant Sci.">
        <title>Climate Clever Clovers: New Paradigm to Reduce the Environmental Footprint of Ruminants by Breeding Low Methanogenic Forages Utilizing Haplotype Variation.</title>
        <authorList>
            <person name="Kaur P."/>
            <person name="Appels R."/>
            <person name="Bayer P.E."/>
            <person name="Keeble-Gagnere G."/>
            <person name="Wang J."/>
            <person name="Hirakawa H."/>
            <person name="Shirasawa K."/>
            <person name="Vercoe P."/>
            <person name="Stefanova K."/>
            <person name="Durmic Z."/>
            <person name="Nichols P."/>
            <person name="Revell C."/>
            <person name="Isobe S.N."/>
            <person name="Edwards D."/>
            <person name="Erskine W."/>
        </authorList>
    </citation>
    <scope>NUCLEOTIDE SEQUENCE [LARGE SCALE GENOMIC DNA]</scope>
    <source>
        <strain evidence="8">cv. Daliak</strain>
    </source>
</reference>
<organism evidence="7 8">
    <name type="scientific">Trifolium subterraneum</name>
    <name type="common">Subterranean clover</name>
    <dbReference type="NCBI Taxonomy" id="3900"/>
    <lineage>
        <taxon>Eukaryota</taxon>
        <taxon>Viridiplantae</taxon>
        <taxon>Streptophyta</taxon>
        <taxon>Embryophyta</taxon>
        <taxon>Tracheophyta</taxon>
        <taxon>Spermatophyta</taxon>
        <taxon>Magnoliopsida</taxon>
        <taxon>eudicotyledons</taxon>
        <taxon>Gunneridae</taxon>
        <taxon>Pentapetalae</taxon>
        <taxon>rosids</taxon>
        <taxon>fabids</taxon>
        <taxon>Fabales</taxon>
        <taxon>Fabaceae</taxon>
        <taxon>Papilionoideae</taxon>
        <taxon>50 kb inversion clade</taxon>
        <taxon>NPAAA clade</taxon>
        <taxon>Hologalegina</taxon>
        <taxon>IRL clade</taxon>
        <taxon>Trifolieae</taxon>
        <taxon>Trifolium</taxon>
    </lineage>
</organism>
<proteinExistence type="inferred from homology"/>
<dbReference type="OrthoDB" id="673795at2759"/>
<feature type="coiled-coil region" evidence="5">
    <location>
        <begin position="538"/>
        <end position="740"/>
    </location>
</feature>
<comment type="subcellular location">
    <subcellularLocation>
        <location evidence="3">Nucleus lamina</location>
    </subcellularLocation>
</comment>
<feature type="region of interest" description="Disordered" evidence="6">
    <location>
        <begin position="1"/>
        <end position="34"/>
    </location>
</feature>
<feature type="region of interest" description="Disordered" evidence="6">
    <location>
        <begin position="811"/>
        <end position="836"/>
    </location>
</feature>
<feature type="compositionally biased region" description="Polar residues" evidence="6">
    <location>
        <begin position="811"/>
        <end position="835"/>
    </location>
</feature>
<keyword evidence="1 5" id="KW-0175">Coiled coil</keyword>
<feature type="non-terminal residue" evidence="7">
    <location>
        <position position="1206"/>
    </location>
</feature>
<feature type="region of interest" description="Disordered" evidence="6">
    <location>
        <begin position="1152"/>
        <end position="1206"/>
    </location>
</feature>
<gene>
    <name evidence="7" type="ORF">TSUD_275890</name>
</gene>
<feature type="region of interest" description="Disordered" evidence="6">
    <location>
        <begin position="944"/>
        <end position="977"/>
    </location>
</feature>
<feature type="coiled-coil region" evidence="5">
    <location>
        <begin position="436"/>
        <end position="512"/>
    </location>
</feature>
<feature type="compositionally biased region" description="Polar residues" evidence="6">
    <location>
        <begin position="1084"/>
        <end position="1097"/>
    </location>
</feature>